<dbReference type="OrthoDB" id="9808140at2"/>
<reference evidence="3 4" key="1">
    <citation type="submission" date="2019-04" db="EMBL/GenBank/DDBJ databases">
        <title>Genome sequencing of Clostridium botulinum Groups I-IV and Clostridium butyricum.</title>
        <authorList>
            <person name="Brunt J."/>
            <person name="Van Vliet A.H.M."/>
            <person name="Stringer S.C."/>
            <person name="Carter A.T."/>
            <person name="Peck M.W."/>
        </authorList>
    </citation>
    <scope>NUCLEOTIDE SEQUENCE [LARGE SCALE GENOMIC DNA]</scope>
    <source>
        <strain evidence="3 4">IFR 18/094</strain>
    </source>
</reference>
<dbReference type="RefSeq" id="WP_050608077.1">
    <property type="nucleotide sequence ID" value="NZ_CABKUB010000006.1"/>
</dbReference>
<keyword evidence="1" id="KW-0812">Transmembrane</keyword>
<dbReference type="Pfam" id="PF08241">
    <property type="entry name" value="Methyltransf_11"/>
    <property type="match status" value="1"/>
</dbReference>
<dbReference type="PANTHER" id="PTHR45277">
    <property type="entry name" value="EXPRESSED PROTEIN"/>
    <property type="match status" value="1"/>
</dbReference>
<name>A0A6M0RB67_9CLOT</name>
<feature type="transmembrane region" description="Helical" evidence="1">
    <location>
        <begin position="43"/>
        <end position="64"/>
    </location>
</feature>
<keyword evidence="3" id="KW-0808">Transferase</keyword>
<dbReference type="InterPro" id="IPR029063">
    <property type="entry name" value="SAM-dependent_MTases_sf"/>
</dbReference>
<protein>
    <submittedName>
        <fullName evidence="3">Class I SAM-dependent methyltransferase</fullName>
    </submittedName>
</protein>
<comment type="caution">
    <text evidence="3">The sequence shown here is derived from an EMBL/GenBank/DDBJ whole genome shotgun (WGS) entry which is preliminary data.</text>
</comment>
<accession>A0A6M0RB67</accession>
<organism evidence="3 4">
    <name type="scientific">Clostridium niameyense</name>
    <dbReference type="NCBI Taxonomy" id="1622073"/>
    <lineage>
        <taxon>Bacteria</taxon>
        <taxon>Bacillati</taxon>
        <taxon>Bacillota</taxon>
        <taxon>Clostridia</taxon>
        <taxon>Eubacteriales</taxon>
        <taxon>Clostridiaceae</taxon>
        <taxon>Clostridium</taxon>
    </lineage>
</organism>
<keyword evidence="3" id="KW-0489">Methyltransferase</keyword>
<proteinExistence type="predicted"/>
<dbReference type="GO" id="GO:0008168">
    <property type="term" value="F:methyltransferase activity"/>
    <property type="evidence" value="ECO:0007669"/>
    <property type="project" value="UniProtKB-KW"/>
</dbReference>
<dbReference type="CDD" id="cd02440">
    <property type="entry name" value="AdoMet_MTases"/>
    <property type="match status" value="1"/>
</dbReference>
<dbReference type="SUPFAM" id="SSF53335">
    <property type="entry name" value="S-adenosyl-L-methionine-dependent methyltransferases"/>
    <property type="match status" value="1"/>
</dbReference>
<keyword evidence="4" id="KW-1185">Reference proteome</keyword>
<sequence length="240" mass="27845">MMTNSETYYGIDKWRTVINLISLALISLICGVLILKYRRDYTYLGYIFLILTFIFMFNGIRMINYMTWGKFKHRDRMLDLAQWKGAEKVLDVGVGKGLILIKVAKKLTTGKVTGIDIWSNEDMLDKSKYYINKNIEIEGVKDKVRIKTQNAAAMSFNDEYFDIVLSNLCIHNIEDKVERMKAIDEMARVVKKGGKIIISDSKYMDEYEQILLDKEFKVNVLNGCVWSTYPALKIIEAIKQ</sequence>
<feature type="domain" description="Methyltransferase type 11" evidence="2">
    <location>
        <begin position="90"/>
        <end position="198"/>
    </location>
</feature>
<dbReference type="Proteomes" id="UP000473885">
    <property type="component" value="Unassembled WGS sequence"/>
</dbReference>
<keyword evidence="1" id="KW-0472">Membrane</keyword>
<evidence type="ECO:0000313" key="3">
    <source>
        <dbReference type="EMBL" id="NEZ47476.1"/>
    </source>
</evidence>
<dbReference type="PANTHER" id="PTHR45277:SF1">
    <property type="entry name" value="EXPRESSED PROTEIN"/>
    <property type="match status" value="1"/>
</dbReference>
<dbReference type="Gene3D" id="3.40.50.150">
    <property type="entry name" value="Vaccinia Virus protein VP39"/>
    <property type="match status" value="1"/>
</dbReference>
<dbReference type="EMBL" id="SXDP01000008">
    <property type="protein sequence ID" value="NEZ47476.1"/>
    <property type="molecule type" value="Genomic_DNA"/>
</dbReference>
<keyword evidence="1" id="KW-1133">Transmembrane helix</keyword>
<dbReference type="AlphaFoldDB" id="A0A6M0RB67"/>
<feature type="transmembrane region" description="Helical" evidence="1">
    <location>
        <begin position="16"/>
        <end position="37"/>
    </location>
</feature>
<evidence type="ECO:0000313" key="4">
    <source>
        <dbReference type="Proteomes" id="UP000473885"/>
    </source>
</evidence>
<dbReference type="InterPro" id="IPR013216">
    <property type="entry name" value="Methyltransf_11"/>
</dbReference>
<dbReference type="GO" id="GO:0032259">
    <property type="term" value="P:methylation"/>
    <property type="evidence" value="ECO:0007669"/>
    <property type="project" value="UniProtKB-KW"/>
</dbReference>
<evidence type="ECO:0000259" key="2">
    <source>
        <dbReference type="Pfam" id="PF08241"/>
    </source>
</evidence>
<evidence type="ECO:0000256" key="1">
    <source>
        <dbReference type="SAM" id="Phobius"/>
    </source>
</evidence>
<gene>
    <name evidence="3" type="ORF">FDF74_09760</name>
</gene>